<evidence type="ECO:0000256" key="1">
    <source>
        <dbReference type="ARBA" id="ARBA00001352"/>
    </source>
</evidence>
<dbReference type="RefSeq" id="WP_168451568.1">
    <property type="nucleotide sequence ID" value="NZ_JAAWWK010000006.1"/>
</dbReference>
<dbReference type="PANTHER" id="PTHR30538">
    <property type="entry name" value="LYSINE 2,3-AMINOMUTASE-RELATED"/>
    <property type="match status" value="1"/>
</dbReference>
<protein>
    <recommendedName>
        <fullName evidence="5">L-lysine 2,3-aminomutase</fullName>
    </recommendedName>
    <alternativeName>
        <fullName evidence="13">EF-P post-translational modification enzyme B</fullName>
    </alternativeName>
</protein>
<dbReference type="InterPro" id="IPR013785">
    <property type="entry name" value="Aldolase_TIM"/>
</dbReference>
<evidence type="ECO:0000259" key="14">
    <source>
        <dbReference type="PROSITE" id="PS51918"/>
    </source>
</evidence>
<dbReference type="InterPro" id="IPR022462">
    <property type="entry name" value="EpmB"/>
</dbReference>
<dbReference type="CDD" id="cd01335">
    <property type="entry name" value="Radical_SAM"/>
    <property type="match status" value="1"/>
</dbReference>
<feature type="domain" description="Radical SAM core" evidence="14">
    <location>
        <begin position="105"/>
        <end position="320"/>
    </location>
</feature>
<evidence type="ECO:0000256" key="13">
    <source>
        <dbReference type="ARBA" id="ARBA00030756"/>
    </source>
</evidence>
<evidence type="ECO:0000256" key="4">
    <source>
        <dbReference type="ARBA" id="ARBA00008703"/>
    </source>
</evidence>
<keyword evidence="7" id="KW-0949">S-adenosyl-L-methionine</keyword>
<sequence>MIPLNSSHWQTTDWQDQLRNMIRDPAELLDRLQLNPEDQPDIAAALADFPLRVTEAFVAKMKPGDWHDPLLLQILPRAEEMAPSPGYSNDPLEEQQANPVPGIIHKYHGRVLLVSTPACAIHCRYCFRRSFPYGDNRQSSDSWAQALDYVAGRPEIHEVILSGGDPLTAPDNYLGQLIEHIAAIPHVRTLRLHTRLPVVLPARITPSLTNILTQSRLRTVMVIHCNHHQELDDATDAAFAQLRGKGVTLLNQSVLLREVNDNSNDLTLLSHRLFESGVLPYYLHILDKVQGSRHFSVEVKEARQLVNTILKNLPGYLVPKLVREDPGAHSKTPLAL</sequence>
<gene>
    <name evidence="15" type="primary">epmB</name>
    <name evidence="15" type="ORF">HCU74_16795</name>
</gene>
<dbReference type="NCBIfam" id="TIGR03821">
    <property type="entry name" value="EFP_modif_epmB"/>
    <property type="match status" value="1"/>
</dbReference>
<keyword evidence="11" id="KW-0411">Iron-sulfur</keyword>
<evidence type="ECO:0000256" key="3">
    <source>
        <dbReference type="ARBA" id="ARBA00001966"/>
    </source>
</evidence>
<evidence type="ECO:0000256" key="6">
    <source>
        <dbReference type="ARBA" id="ARBA00022485"/>
    </source>
</evidence>
<name>A0ABX1GIL9_9GAMM</name>
<evidence type="ECO:0000313" key="16">
    <source>
        <dbReference type="Proteomes" id="UP000765845"/>
    </source>
</evidence>
<comment type="cofactor">
    <cofactor evidence="2">
        <name>pyridoxal 5'-phosphate</name>
        <dbReference type="ChEBI" id="CHEBI:597326"/>
    </cofactor>
</comment>
<evidence type="ECO:0000256" key="7">
    <source>
        <dbReference type="ARBA" id="ARBA00022691"/>
    </source>
</evidence>
<dbReference type="InterPro" id="IPR003739">
    <property type="entry name" value="Lys_aminomutase/Glu_NH3_mut"/>
</dbReference>
<dbReference type="PANTHER" id="PTHR30538:SF1">
    <property type="entry name" value="L-LYSINE 2,3-AMINOMUTASE"/>
    <property type="match status" value="1"/>
</dbReference>
<dbReference type="SFLD" id="SFLDG01070">
    <property type="entry name" value="PLP-dependent"/>
    <property type="match status" value="1"/>
</dbReference>
<dbReference type="SFLD" id="SFLDS00029">
    <property type="entry name" value="Radical_SAM"/>
    <property type="match status" value="1"/>
</dbReference>
<dbReference type="EMBL" id="JAAWWK010000006">
    <property type="protein sequence ID" value="NKI19069.1"/>
    <property type="molecule type" value="Genomic_DNA"/>
</dbReference>
<keyword evidence="10" id="KW-0408">Iron</keyword>
<evidence type="ECO:0000256" key="8">
    <source>
        <dbReference type="ARBA" id="ARBA00022723"/>
    </source>
</evidence>
<dbReference type="PIRSF" id="PIRSF004911">
    <property type="entry name" value="DUF160"/>
    <property type="match status" value="1"/>
</dbReference>
<organism evidence="15 16">
    <name type="scientific">Spongiibacter thalassae</name>
    <dbReference type="NCBI Taxonomy" id="2721624"/>
    <lineage>
        <taxon>Bacteria</taxon>
        <taxon>Pseudomonadati</taxon>
        <taxon>Pseudomonadota</taxon>
        <taxon>Gammaproteobacteria</taxon>
        <taxon>Cellvibrionales</taxon>
        <taxon>Spongiibacteraceae</taxon>
        <taxon>Spongiibacter</taxon>
    </lineage>
</organism>
<dbReference type="SFLD" id="SFLDF00314">
    <property type="entry name" value="L-lysine_2_3-aminomutase_(yjeK"/>
    <property type="match status" value="1"/>
</dbReference>
<reference evidence="15 16" key="1">
    <citation type="submission" date="2020-04" db="EMBL/GenBank/DDBJ databases">
        <authorList>
            <person name="Yoon J."/>
        </authorList>
    </citation>
    <scope>NUCLEOTIDE SEQUENCE [LARGE SCALE GENOMIC DNA]</scope>
    <source>
        <strain evidence="15 16">KMU-166</strain>
    </source>
</reference>
<comment type="catalytic activity">
    <reaction evidence="1">
        <text>L-lysine = D-beta-lysine</text>
        <dbReference type="Rhea" id="RHEA:44148"/>
        <dbReference type="ChEBI" id="CHEBI:32551"/>
        <dbReference type="ChEBI" id="CHEBI:84138"/>
    </reaction>
</comment>
<dbReference type="Pfam" id="PF04055">
    <property type="entry name" value="Radical_SAM"/>
    <property type="match status" value="1"/>
</dbReference>
<evidence type="ECO:0000256" key="12">
    <source>
        <dbReference type="ARBA" id="ARBA00023235"/>
    </source>
</evidence>
<dbReference type="SUPFAM" id="SSF102114">
    <property type="entry name" value="Radical SAM enzymes"/>
    <property type="match status" value="1"/>
</dbReference>
<dbReference type="InterPro" id="IPR007197">
    <property type="entry name" value="rSAM"/>
</dbReference>
<proteinExistence type="inferred from homology"/>
<accession>A0ABX1GIL9</accession>
<comment type="cofactor">
    <cofactor evidence="3">
        <name>[4Fe-4S] cluster</name>
        <dbReference type="ChEBI" id="CHEBI:49883"/>
    </cofactor>
</comment>
<dbReference type="InterPro" id="IPR058240">
    <property type="entry name" value="rSAM_sf"/>
</dbReference>
<evidence type="ECO:0000256" key="10">
    <source>
        <dbReference type="ARBA" id="ARBA00023004"/>
    </source>
</evidence>
<keyword evidence="12" id="KW-0413">Isomerase</keyword>
<dbReference type="PROSITE" id="PS51918">
    <property type="entry name" value="RADICAL_SAM"/>
    <property type="match status" value="1"/>
</dbReference>
<dbReference type="Gene3D" id="3.20.20.70">
    <property type="entry name" value="Aldolase class I"/>
    <property type="match status" value="1"/>
</dbReference>
<keyword evidence="8" id="KW-0479">Metal-binding</keyword>
<dbReference type="Proteomes" id="UP000765845">
    <property type="component" value="Unassembled WGS sequence"/>
</dbReference>
<evidence type="ECO:0000256" key="5">
    <source>
        <dbReference type="ARBA" id="ARBA00022363"/>
    </source>
</evidence>
<evidence type="ECO:0000256" key="2">
    <source>
        <dbReference type="ARBA" id="ARBA00001933"/>
    </source>
</evidence>
<comment type="similarity">
    <text evidence="4">Belongs to the radical SAM superfamily. KamA family.</text>
</comment>
<evidence type="ECO:0000256" key="9">
    <source>
        <dbReference type="ARBA" id="ARBA00022898"/>
    </source>
</evidence>
<keyword evidence="16" id="KW-1185">Reference proteome</keyword>
<evidence type="ECO:0000256" key="11">
    <source>
        <dbReference type="ARBA" id="ARBA00023014"/>
    </source>
</evidence>
<comment type="caution">
    <text evidence="15">The sequence shown here is derived from an EMBL/GenBank/DDBJ whole genome shotgun (WGS) entry which is preliminary data.</text>
</comment>
<keyword evidence="6" id="KW-0004">4Fe-4S</keyword>
<keyword evidence="9" id="KW-0663">Pyridoxal phosphate</keyword>
<evidence type="ECO:0000313" key="15">
    <source>
        <dbReference type="EMBL" id="NKI19069.1"/>
    </source>
</evidence>
<dbReference type="NCBIfam" id="TIGR00238">
    <property type="entry name" value="KamA family radical SAM protein"/>
    <property type="match status" value="1"/>
</dbReference>